<evidence type="ECO:0000259" key="5">
    <source>
        <dbReference type="Pfam" id="PF00205"/>
    </source>
</evidence>
<evidence type="ECO:0000313" key="9">
    <source>
        <dbReference type="Proteomes" id="UP000176897"/>
    </source>
</evidence>
<comment type="similarity">
    <text evidence="1 3">Belongs to the TPP enzyme family.</text>
</comment>
<comment type="caution">
    <text evidence="8">The sequence shown here is derived from an EMBL/GenBank/DDBJ whole genome shotgun (WGS) entry which is preliminary data.</text>
</comment>
<evidence type="ECO:0000256" key="4">
    <source>
        <dbReference type="SAM" id="MobiDB-lite"/>
    </source>
</evidence>
<evidence type="ECO:0000313" key="8">
    <source>
        <dbReference type="EMBL" id="OGL81080.1"/>
    </source>
</evidence>
<evidence type="ECO:0000256" key="2">
    <source>
        <dbReference type="ARBA" id="ARBA00023052"/>
    </source>
</evidence>
<dbReference type="GO" id="GO:0009099">
    <property type="term" value="P:L-valine biosynthetic process"/>
    <property type="evidence" value="ECO:0007669"/>
    <property type="project" value="TreeGrafter"/>
</dbReference>
<dbReference type="Gene3D" id="3.40.50.1220">
    <property type="entry name" value="TPP-binding domain"/>
    <property type="match status" value="1"/>
</dbReference>
<evidence type="ECO:0008006" key="10">
    <source>
        <dbReference type="Google" id="ProtNLM"/>
    </source>
</evidence>
<feature type="region of interest" description="Disordered" evidence="4">
    <location>
        <begin position="328"/>
        <end position="347"/>
    </location>
</feature>
<dbReference type="InterPro" id="IPR045229">
    <property type="entry name" value="TPP_enz"/>
</dbReference>
<dbReference type="CDD" id="cd07035">
    <property type="entry name" value="TPP_PYR_POX_like"/>
    <property type="match status" value="1"/>
</dbReference>
<evidence type="ECO:0000256" key="1">
    <source>
        <dbReference type="ARBA" id="ARBA00007812"/>
    </source>
</evidence>
<dbReference type="GO" id="GO:0000287">
    <property type="term" value="F:magnesium ion binding"/>
    <property type="evidence" value="ECO:0007669"/>
    <property type="project" value="InterPro"/>
</dbReference>
<keyword evidence="2 3" id="KW-0786">Thiamine pyrophosphate</keyword>
<dbReference type="STRING" id="1802401.A3B21_01635"/>
<dbReference type="Proteomes" id="UP000176897">
    <property type="component" value="Unassembled WGS sequence"/>
</dbReference>
<feature type="domain" description="Thiamine pyrophosphate enzyme N-terminal TPP-binding" evidence="7">
    <location>
        <begin position="1"/>
        <end position="114"/>
    </location>
</feature>
<organism evidence="8 9">
    <name type="scientific">Candidatus Uhrbacteria bacterium RIFCSPLOWO2_01_FULL_47_24</name>
    <dbReference type="NCBI Taxonomy" id="1802401"/>
    <lineage>
        <taxon>Bacteria</taxon>
        <taxon>Candidatus Uhriibacteriota</taxon>
    </lineage>
</organism>
<protein>
    <recommendedName>
        <fullName evidence="10">Acetolactate synthase</fullName>
    </recommendedName>
</protein>
<dbReference type="FunFam" id="3.40.50.970:FF:000007">
    <property type="entry name" value="Acetolactate synthase"/>
    <property type="match status" value="1"/>
</dbReference>
<dbReference type="PANTHER" id="PTHR18968">
    <property type="entry name" value="THIAMINE PYROPHOSPHATE ENZYMES"/>
    <property type="match status" value="1"/>
</dbReference>
<feature type="domain" description="Thiamine pyrophosphate enzyme central" evidence="5">
    <location>
        <begin position="188"/>
        <end position="320"/>
    </location>
</feature>
<dbReference type="SUPFAM" id="SSF52518">
    <property type="entry name" value="Thiamin diphosphate-binding fold (THDP-binding)"/>
    <property type="match status" value="2"/>
</dbReference>
<dbReference type="EMBL" id="MGEJ01000010">
    <property type="protein sequence ID" value="OGL81080.1"/>
    <property type="molecule type" value="Genomic_DNA"/>
</dbReference>
<dbReference type="Pfam" id="PF00205">
    <property type="entry name" value="TPP_enzyme_M"/>
    <property type="match status" value="1"/>
</dbReference>
<evidence type="ECO:0000259" key="6">
    <source>
        <dbReference type="Pfam" id="PF02775"/>
    </source>
</evidence>
<dbReference type="GO" id="GO:0009097">
    <property type="term" value="P:isoleucine biosynthetic process"/>
    <property type="evidence" value="ECO:0007669"/>
    <property type="project" value="TreeGrafter"/>
</dbReference>
<dbReference type="NCBIfam" id="NF006187">
    <property type="entry name" value="PRK08322.1"/>
    <property type="match status" value="1"/>
</dbReference>
<reference evidence="8 9" key="1">
    <citation type="journal article" date="2016" name="Nat. Commun.">
        <title>Thousands of microbial genomes shed light on interconnected biogeochemical processes in an aquifer system.</title>
        <authorList>
            <person name="Anantharaman K."/>
            <person name="Brown C.T."/>
            <person name="Hug L.A."/>
            <person name="Sharon I."/>
            <person name="Castelle C.J."/>
            <person name="Probst A.J."/>
            <person name="Thomas B.C."/>
            <person name="Singh A."/>
            <person name="Wilkins M.J."/>
            <person name="Karaoz U."/>
            <person name="Brodie E.L."/>
            <person name="Williams K.H."/>
            <person name="Hubbard S.S."/>
            <person name="Banfield J.F."/>
        </authorList>
    </citation>
    <scope>NUCLEOTIDE SEQUENCE [LARGE SCALE GENOMIC DNA]</scope>
</reference>
<proteinExistence type="inferred from homology"/>
<dbReference type="GO" id="GO:0050660">
    <property type="term" value="F:flavin adenine dinucleotide binding"/>
    <property type="evidence" value="ECO:0007669"/>
    <property type="project" value="TreeGrafter"/>
</dbReference>
<dbReference type="InterPro" id="IPR011766">
    <property type="entry name" value="TPP_enzyme_TPP-bd"/>
</dbReference>
<feature type="domain" description="Thiamine pyrophosphate enzyme TPP-binding" evidence="6">
    <location>
        <begin position="397"/>
        <end position="556"/>
    </location>
</feature>
<dbReference type="InterPro" id="IPR012000">
    <property type="entry name" value="Thiamin_PyroP_enz_cen_dom"/>
</dbReference>
<name>A0A1F7US11_9BACT</name>
<gene>
    <name evidence="8" type="ORF">A3B21_01635</name>
</gene>
<dbReference type="GO" id="GO:0005948">
    <property type="term" value="C:acetolactate synthase complex"/>
    <property type="evidence" value="ECO:0007669"/>
    <property type="project" value="TreeGrafter"/>
</dbReference>
<sequence>MRAAELFAQSLKNEGVKYVFGVPGEETLDIVDAIAKAGIEFVLTQHEQAAAFMAATYGRLTGRAGVCLSTLGPGALNLTTGLAFAALGGMPVVAVTAQSGIRDNWKREFQRVDIVNHFKPIVKWNARIENPNDVAYLTRKAFAIAEDQRPGVTHLEFPEDVAAEVTEGEPLARIDIRRPIAEKKALLQAAALLRKAKHPLILVSHGAVRKRVADELKAFVEATGLYVTHTQMGKGTLSDDDLHSLLTLGIHSRDWVHCGIEYADLIITLGYHALEYSPAIWNNGRDKKIIHIDFSPPMLDHFYNPDSAVVGDIATNLKMLGERLVSPSPDFVSAQSPSPSGRGEGEGQWNTSYFASLRETLLKHLTPKPSDQFPLTPQTVLAAARQVLGRNDILVSDVGAHKIWVARAFPTYEYQTCLIDNGLAAMGGGLPCAIATALVMSRRFGRDPDFTSGPERRVLLITGDGGFLMNMHEMATAKRLGVKLAVLIWNDNGYGMIRWHAQKSGLTPVGVDFKNPDYVKLAESFGWQGYRVGNAQELPNILEKAFSANAPALIDCPVDHNETVRVFTEELKNIVCPI</sequence>
<evidence type="ECO:0000256" key="3">
    <source>
        <dbReference type="RuleBase" id="RU362132"/>
    </source>
</evidence>
<dbReference type="InterPro" id="IPR029035">
    <property type="entry name" value="DHS-like_NAD/FAD-binding_dom"/>
</dbReference>
<dbReference type="Pfam" id="PF02776">
    <property type="entry name" value="TPP_enzyme_N"/>
    <property type="match status" value="1"/>
</dbReference>
<dbReference type="Pfam" id="PF02775">
    <property type="entry name" value="TPP_enzyme_C"/>
    <property type="match status" value="1"/>
</dbReference>
<dbReference type="SUPFAM" id="SSF52467">
    <property type="entry name" value="DHS-like NAD/FAD-binding domain"/>
    <property type="match status" value="1"/>
</dbReference>
<dbReference type="InterPro" id="IPR029061">
    <property type="entry name" value="THDP-binding"/>
</dbReference>
<evidence type="ECO:0000259" key="7">
    <source>
        <dbReference type="Pfam" id="PF02776"/>
    </source>
</evidence>
<dbReference type="Gene3D" id="3.40.50.970">
    <property type="match status" value="2"/>
</dbReference>
<dbReference type="GO" id="GO:0030976">
    <property type="term" value="F:thiamine pyrophosphate binding"/>
    <property type="evidence" value="ECO:0007669"/>
    <property type="project" value="InterPro"/>
</dbReference>
<dbReference type="PANTHER" id="PTHR18968:SF129">
    <property type="entry name" value="ACETOLACTATE SYNTHASE"/>
    <property type="match status" value="1"/>
</dbReference>
<accession>A0A1F7US11</accession>
<dbReference type="GO" id="GO:0003984">
    <property type="term" value="F:acetolactate synthase activity"/>
    <property type="evidence" value="ECO:0007669"/>
    <property type="project" value="TreeGrafter"/>
</dbReference>
<dbReference type="AlphaFoldDB" id="A0A1F7US11"/>
<dbReference type="InterPro" id="IPR012001">
    <property type="entry name" value="Thiamin_PyroP_enz_TPP-bd_dom"/>
</dbReference>